<keyword evidence="2" id="KW-1185">Reference proteome</keyword>
<dbReference type="AlphaFoldDB" id="A0A6S6Z9X4"/>
<name>A0A6S6Z9X4_9BURK</name>
<sequence length="108" mass="11207">MLNTSMVGTVVGAPASRFCVDGTLRASVDVQTFAGNGERLTVHVYSILPKIAKSLLVLTDGEGVSVCGLLSADVVFHERRRFGLALSVDATSVSSIGQMGGDHGNTRG</sequence>
<protein>
    <recommendedName>
        <fullName evidence="3">Single-stranded DNA-binding protein</fullName>
    </recommendedName>
</protein>
<evidence type="ECO:0008006" key="3">
    <source>
        <dbReference type="Google" id="ProtNLM"/>
    </source>
</evidence>
<reference evidence="1 2" key="1">
    <citation type="submission" date="2020-04" db="EMBL/GenBank/DDBJ databases">
        <authorList>
            <person name="De Canck E."/>
        </authorList>
    </citation>
    <scope>NUCLEOTIDE SEQUENCE [LARGE SCALE GENOMIC DNA]</scope>
    <source>
        <strain evidence="1 2">LMG 3431</strain>
    </source>
</reference>
<proteinExistence type="predicted"/>
<dbReference type="Proteomes" id="UP000494108">
    <property type="component" value="Unassembled WGS sequence"/>
</dbReference>
<evidence type="ECO:0000313" key="1">
    <source>
        <dbReference type="EMBL" id="CAB3669810.1"/>
    </source>
</evidence>
<accession>A0A6S6Z9X4</accession>
<dbReference type="EMBL" id="CADIJX010000004">
    <property type="protein sequence ID" value="CAB3669810.1"/>
    <property type="molecule type" value="Genomic_DNA"/>
</dbReference>
<dbReference type="RefSeq" id="WP_175176130.1">
    <property type="nucleotide sequence ID" value="NZ_CADIJX010000004.1"/>
</dbReference>
<organism evidence="1 2">
    <name type="scientific">Achromobacter pestifer</name>
    <dbReference type="NCBI Taxonomy" id="1353889"/>
    <lineage>
        <taxon>Bacteria</taxon>
        <taxon>Pseudomonadati</taxon>
        <taxon>Pseudomonadota</taxon>
        <taxon>Betaproteobacteria</taxon>
        <taxon>Burkholderiales</taxon>
        <taxon>Alcaligenaceae</taxon>
        <taxon>Achromobacter</taxon>
    </lineage>
</organism>
<evidence type="ECO:0000313" key="2">
    <source>
        <dbReference type="Proteomes" id="UP000494108"/>
    </source>
</evidence>
<gene>
    <name evidence="1" type="ORF">LMG3431_03799</name>
</gene>